<dbReference type="AlphaFoldDB" id="A0A2I9CRK0"/>
<evidence type="ECO:0000313" key="2">
    <source>
        <dbReference type="EMBL" id="GBF04173.1"/>
    </source>
</evidence>
<evidence type="ECO:0000313" key="3">
    <source>
        <dbReference type="Proteomes" id="UP000236569"/>
    </source>
</evidence>
<dbReference type="SUPFAM" id="SSF53474">
    <property type="entry name" value="alpha/beta-Hydrolases"/>
    <property type="match status" value="1"/>
</dbReference>
<keyword evidence="2" id="KW-0378">Hydrolase</keyword>
<dbReference type="Proteomes" id="UP000236569">
    <property type="component" value="Unassembled WGS sequence"/>
</dbReference>
<dbReference type="RefSeq" id="WP_201262698.1">
    <property type="nucleotide sequence ID" value="NZ_BFAG01000001.1"/>
</dbReference>
<dbReference type="EMBL" id="BFAG01000001">
    <property type="protein sequence ID" value="GBF04173.1"/>
    <property type="molecule type" value="Genomic_DNA"/>
</dbReference>
<feature type="region of interest" description="Disordered" evidence="1">
    <location>
        <begin position="1"/>
        <end position="37"/>
    </location>
</feature>
<dbReference type="GO" id="GO:0004185">
    <property type="term" value="F:serine-type carboxypeptidase activity"/>
    <property type="evidence" value="ECO:0007669"/>
    <property type="project" value="InterPro"/>
</dbReference>
<dbReference type="GO" id="GO:0006508">
    <property type="term" value="P:proteolysis"/>
    <property type="evidence" value="ECO:0007669"/>
    <property type="project" value="InterPro"/>
</dbReference>
<protein>
    <submittedName>
        <fullName evidence="2">Peptidase S10 serine carboxypeptidase</fullName>
    </submittedName>
</protein>
<keyword evidence="2" id="KW-0121">Carboxypeptidase</keyword>
<evidence type="ECO:0000256" key="1">
    <source>
        <dbReference type="SAM" id="MobiDB-lite"/>
    </source>
</evidence>
<accession>A0A2I9CRK0</accession>
<gene>
    <name evidence="2" type="ORF">DAERI_010345</name>
</gene>
<keyword evidence="3" id="KW-1185">Reference proteome</keyword>
<comment type="caution">
    <text evidence="2">The sequence shown here is derived from an EMBL/GenBank/DDBJ whole genome shotgun (WGS) entry which is preliminary data.</text>
</comment>
<dbReference type="InterPro" id="IPR029058">
    <property type="entry name" value="AB_hydrolase_fold"/>
</dbReference>
<dbReference type="InterPro" id="IPR001563">
    <property type="entry name" value="Peptidase_S10"/>
</dbReference>
<keyword evidence="2" id="KW-0645">Protease</keyword>
<proteinExistence type="predicted"/>
<dbReference type="Pfam" id="PF00450">
    <property type="entry name" value="Peptidase_S10"/>
    <property type="match status" value="1"/>
</dbReference>
<dbReference type="Gene3D" id="3.40.50.1820">
    <property type="entry name" value="alpha/beta hydrolase"/>
    <property type="match status" value="1"/>
</dbReference>
<sequence length="514" mass="57169">MSEDQEKQAAEPGAEVKVKVRMGEKDRPEDEKPQDEVRVTRHRVTVNGRELHYTVTAGTVILSEEKHAKEGESEGLKPRARVFFVAYALDGQPDPRTRPVTFSFNGGPGSSSVWLHLGLLGPRRVVMGDAGALTGPPYDLVGNEFTLLTHSDLVFIDPVSTGYSRVTEGEKPGDFHGFQKDIESVGDFIRLWTSRAGRWLSPKFLIGESYGTTRAAGLSGYLQERHGLFLNGIMLVSSILDFSTVDFTPGHDLPYVVHLPTAAATAWYHGRLGGERSLAEVLREAEDFADGDYARALHAGSRLSANEQQRVAGRYAELTGLSVDFVRRNDLRVTLDRFRKELLRDQARTVGRLDSRFTGIDRDAGGEGTEYDPSLSAILGPYTAAMNHYVRAELGFESDLPYEILTGRVRPWSYKEFENKHVRVSDTLRKAMHQNPHLKVFVASGYFDFATPYHATRHTLDHLGLDPSLRGNIREAFYEAGHMMYVHRPSLERQSADLASFVEWASSGNSGAGL</sequence>
<organism evidence="2 3">
    <name type="scientific">Deinococcus aerius</name>
    <dbReference type="NCBI Taxonomy" id="200253"/>
    <lineage>
        <taxon>Bacteria</taxon>
        <taxon>Thermotogati</taxon>
        <taxon>Deinococcota</taxon>
        <taxon>Deinococci</taxon>
        <taxon>Deinococcales</taxon>
        <taxon>Deinococcaceae</taxon>
        <taxon>Deinococcus</taxon>
    </lineage>
</organism>
<name>A0A2I9CRK0_9DEIO</name>
<reference evidence="3" key="1">
    <citation type="submission" date="2018-01" db="EMBL/GenBank/DDBJ databases">
        <title>Draft Genome Sequence of the Radioresistant Bacterium Deinococcus aerius TR0125, Isolated from the Higher Atmosphere above Japan.</title>
        <authorList>
            <person name="Satoh K."/>
            <person name="Arai H."/>
            <person name="Sanzen T."/>
            <person name="Kawaguchi Y."/>
            <person name="Hayashi H."/>
            <person name="Yokobori S."/>
            <person name="Yamagishi A."/>
            <person name="Oono Y."/>
            <person name="Narumi I."/>
        </authorList>
    </citation>
    <scope>NUCLEOTIDE SEQUENCE [LARGE SCALE GENOMIC DNA]</scope>
    <source>
        <strain evidence="3">TR0125</strain>
    </source>
</reference>